<gene>
    <name evidence="4" type="ORF">J4G33_06630</name>
</gene>
<sequence>MPSRAVWPWPSPCGQPPRTHTPSAHPSDGVGALWHRTGVSRPRSRRRSPRRRHVHARLSSIATAVVVLLAGALLSATQTGEELGLPDVLGARPPGYLVTVSAERLASVEAALGTIEIKGRAPRTGYEREQFGPAWADVDRNGCDTRNDILARDLTDITVKDGTQGCVVLTGTLLDPYSGETIAFERGERSAEVQIDHVVPLSDAWQKGAQQWTAEERQEFANDPANLLAVDGDLNQQKGASDAATWQPPNRGFRCAYAVILIEVKAAHGLWATQAEHEALDRELGRCEVT</sequence>
<keyword evidence="2" id="KW-0812">Transmembrane</keyword>
<dbReference type="InterPro" id="IPR011089">
    <property type="entry name" value="GmrSD_C"/>
</dbReference>
<dbReference type="EMBL" id="JAGEMK010000002">
    <property type="protein sequence ID" value="MBO1751477.1"/>
    <property type="molecule type" value="Genomic_DNA"/>
</dbReference>
<keyword evidence="5" id="KW-1185">Reference proteome</keyword>
<feature type="compositionally biased region" description="Basic residues" evidence="1">
    <location>
        <begin position="42"/>
        <end position="54"/>
    </location>
</feature>
<keyword evidence="4" id="KW-0540">Nuclease</keyword>
<dbReference type="GO" id="GO:0004519">
    <property type="term" value="F:endonuclease activity"/>
    <property type="evidence" value="ECO:0007669"/>
    <property type="project" value="UniProtKB-KW"/>
</dbReference>
<keyword evidence="4" id="KW-0255">Endonuclease</keyword>
<organism evidence="4 5">
    <name type="scientific">Actinotalea soli</name>
    <dbReference type="NCBI Taxonomy" id="2819234"/>
    <lineage>
        <taxon>Bacteria</taxon>
        <taxon>Bacillati</taxon>
        <taxon>Actinomycetota</taxon>
        <taxon>Actinomycetes</taxon>
        <taxon>Micrococcales</taxon>
        <taxon>Cellulomonadaceae</taxon>
        <taxon>Actinotalea</taxon>
    </lineage>
</organism>
<protein>
    <submittedName>
        <fullName evidence="4">HNH endonuclease</fullName>
    </submittedName>
</protein>
<evidence type="ECO:0000256" key="1">
    <source>
        <dbReference type="SAM" id="MobiDB-lite"/>
    </source>
</evidence>
<name>A0A939RSI8_9CELL</name>
<dbReference type="Proteomes" id="UP000664209">
    <property type="component" value="Unassembled WGS sequence"/>
</dbReference>
<feature type="domain" description="GmrSD restriction endonucleases C-terminal" evidence="3">
    <location>
        <begin position="144"/>
        <end position="280"/>
    </location>
</feature>
<comment type="caution">
    <text evidence="4">The sequence shown here is derived from an EMBL/GenBank/DDBJ whole genome shotgun (WGS) entry which is preliminary data.</text>
</comment>
<dbReference type="PANTHER" id="PTHR24094">
    <property type="entry name" value="SECRETED PROTEIN"/>
    <property type="match status" value="1"/>
</dbReference>
<evidence type="ECO:0000256" key="2">
    <source>
        <dbReference type="SAM" id="Phobius"/>
    </source>
</evidence>
<feature type="transmembrane region" description="Helical" evidence="2">
    <location>
        <begin position="54"/>
        <end position="74"/>
    </location>
</feature>
<keyword evidence="4" id="KW-0378">Hydrolase</keyword>
<reference evidence="4" key="1">
    <citation type="submission" date="2021-03" db="EMBL/GenBank/DDBJ databases">
        <title>Actinotalea soli sp. nov., isolated from soil.</title>
        <authorList>
            <person name="Ping W."/>
            <person name="Zhang J."/>
        </authorList>
    </citation>
    <scope>NUCLEOTIDE SEQUENCE</scope>
    <source>
        <strain evidence="4">BY-33</strain>
    </source>
</reference>
<proteinExistence type="predicted"/>
<evidence type="ECO:0000259" key="3">
    <source>
        <dbReference type="Pfam" id="PF07510"/>
    </source>
</evidence>
<evidence type="ECO:0000313" key="5">
    <source>
        <dbReference type="Proteomes" id="UP000664209"/>
    </source>
</evidence>
<evidence type="ECO:0000313" key="4">
    <source>
        <dbReference type="EMBL" id="MBO1751477.1"/>
    </source>
</evidence>
<dbReference type="Pfam" id="PF07510">
    <property type="entry name" value="GmrSD_C"/>
    <property type="match status" value="1"/>
</dbReference>
<keyword evidence="2" id="KW-0472">Membrane</keyword>
<feature type="region of interest" description="Disordered" evidence="1">
    <location>
        <begin position="1"/>
        <end position="54"/>
    </location>
</feature>
<accession>A0A939RSI8</accession>
<keyword evidence="2" id="KW-1133">Transmembrane helix</keyword>
<dbReference type="PANTHER" id="PTHR24094:SF15">
    <property type="entry name" value="AMP-DEPENDENT SYNTHETASE_LIGASE DOMAIN-CONTAINING PROTEIN-RELATED"/>
    <property type="match status" value="1"/>
</dbReference>
<dbReference type="AlphaFoldDB" id="A0A939RSI8"/>